<keyword evidence="2" id="KW-1185">Reference proteome</keyword>
<dbReference type="Proteomes" id="UP000245168">
    <property type="component" value="Unassembled WGS sequence"/>
</dbReference>
<evidence type="ECO:0000313" key="2">
    <source>
        <dbReference type="Proteomes" id="UP000245168"/>
    </source>
</evidence>
<dbReference type="OrthoDB" id="284440at2"/>
<gene>
    <name evidence="1" type="ORF">DDZ18_05830</name>
</gene>
<dbReference type="InterPro" id="IPR031796">
    <property type="entry name" value="DUF5076"/>
</dbReference>
<dbReference type="Gene3D" id="3.30.2370.10">
    <property type="entry name" value="putative pyruvate dehydrogenase"/>
    <property type="match status" value="1"/>
</dbReference>
<dbReference type="AlphaFoldDB" id="A0A2U2BT55"/>
<name>A0A2U2BT55_9PROT</name>
<reference evidence="2" key="1">
    <citation type="submission" date="2018-05" db="EMBL/GenBank/DDBJ databases">
        <authorList>
            <person name="Liu B.-T."/>
        </authorList>
    </citation>
    <scope>NUCLEOTIDE SEQUENCE [LARGE SCALE GENOMIC DNA]</scope>
    <source>
        <strain evidence="2">WD6-1</strain>
    </source>
</reference>
<evidence type="ECO:0000313" key="1">
    <source>
        <dbReference type="EMBL" id="PWE17212.1"/>
    </source>
</evidence>
<sequence length="87" mass="9190">MAEHEDVPFFVAFRTAEAGMTVHIDVDQVENGASAGIMLADFARHFASALAQTGKAAGPDAALEEILELFGAEIDNPTDTVEGSIRN</sequence>
<proteinExistence type="predicted"/>
<dbReference type="Pfam" id="PF16826">
    <property type="entry name" value="DUF5076"/>
    <property type="match status" value="1"/>
</dbReference>
<accession>A0A2U2BT55</accession>
<dbReference type="EMBL" id="QEXV01000003">
    <property type="protein sequence ID" value="PWE17212.1"/>
    <property type="molecule type" value="Genomic_DNA"/>
</dbReference>
<organism evidence="1 2">
    <name type="scientific">Marinicauda salina</name>
    <dbReference type="NCBI Taxonomy" id="2135793"/>
    <lineage>
        <taxon>Bacteria</taxon>
        <taxon>Pseudomonadati</taxon>
        <taxon>Pseudomonadota</taxon>
        <taxon>Alphaproteobacteria</taxon>
        <taxon>Maricaulales</taxon>
        <taxon>Maricaulaceae</taxon>
        <taxon>Marinicauda</taxon>
    </lineage>
</organism>
<comment type="caution">
    <text evidence="1">The sequence shown here is derived from an EMBL/GenBank/DDBJ whole genome shotgun (WGS) entry which is preliminary data.</text>
</comment>
<dbReference type="RefSeq" id="WP_109252443.1">
    <property type="nucleotide sequence ID" value="NZ_QEXV01000003.1"/>
</dbReference>
<protein>
    <submittedName>
        <fullName evidence="1">DUF5076 domain-containing protein</fullName>
    </submittedName>
</protein>